<sequence>MKRAHFKIFSMMLCILMLFSMCISSSYAMDTAYTMETNSYKNGFSFGSQNKAEIAQNISAMKEKATENKISLKKLLKDAKEVDEFYKEMLPEKVEWMHGVADSTSIPYEDILILNTFDKKMVGFEGECTTFLAQGKALASGQGTMIMKNRDQGANALCEISVKEPATYGNGAIYRAAYIDIPQAEKTYKVVANRTAGRWGYGMGINEHQVIVADNDAPSRDILDFKAGLHDNDVVRLLLERAKTAREAVDILGKIVEKYGQAWNGIMFEIGDPNELWVVEVTGHRWVAKKYNDTISARSNQYQIEDDYDLCSADLISFAIEQGWVDEGTEKINFRKVYSCDVGYPDDNDLSKRKNVEKLYNTEMRYERAMELLKENEGNITYSMMMNGARDHYDTYTLPSGKVIELNQVPFYSTEYADWENKEFLNEAPNSDETPAHMYVRGVCGHDIGWGRTIASAVLIARPNVPNELGLMLHALGTPCKSVYVPFYVGIDKVHPDFENPTAAVLFKAIDTRTFGFYNMYHDAMRKHFDKYEENMLNSLAEIEKQFISVQNKDEAKQLLTDFVINKCDEALKTGKAVQQEITNVAKDWYSWEPRDINN</sequence>
<name>A0A267MJ93_9FIRM</name>
<comment type="caution">
    <text evidence="3">The sequence shown here is derived from an EMBL/GenBank/DDBJ whole genome shotgun (WGS) entry which is preliminary data.</text>
</comment>
<comment type="similarity">
    <text evidence="1">Belongs to the peptidase C69 family.</text>
</comment>
<keyword evidence="4" id="KW-1185">Reference proteome</keyword>
<evidence type="ECO:0000256" key="2">
    <source>
        <dbReference type="SAM" id="SignalP"/>
    </source>
</evidence>
<keyword evidence="2" id="KW-0732">Signal</keyword>
<dbReference type="EC" id="3.4.-.-" evidence="1"/>
<dbReference type="GO" id="GO:0006508">
    <property type="term" value="P:proteolysis"/>
    <property type="evidence" value="ECO:0007669"/>
    <property type="project" value="UniProtKB-KW"/>
</dbReference>
<evidence type="ECO:0000313" key="4">
    <source>
        <dbReference type="Proteomes" id="UP000216024"/>
    </source>
</evidence>
<dbReference type="PANTHER" id="PTHR12994:SF17">
    <property type="entry name" value="LD30995P"/>
    <property type="match status" value="1"/>
</dbReference>
<feature type="chain" id="PRO_5012289325" description="Dipeptidase" evidence="2">
    <location>
        <begin position="29"/>
        <end position="599"/>
    </location>
</feature>
<organism evidence="3 4">
    <name type="scientific">Anaeromicrobium sediminis</name>
    <dbReference type="NCBI Taxonomy" id="1478221"/>
    <lineage>
        <taxon>Bacteria</taxon>
        <taxon>Bacillati</taxon>
        <taxon>Bacillota</taxon>
        <taxon>Clostridia</taxon>
        <taxon>Peptostreptococcales</taxon>
        <taxon>Thermotaleaceae</taxon>
        <taxon>Anaeromicrobium</taxon>
    </lineage>
</organism>
<dbReference type="Gene3D" id="3.60.60.10">
    <property type="entry name" value="Penicillin V Acylase, Chain A"/>
    <property type="match status" value="1"/>
</dbReference>
<comment type="catalytic activity">
    <reaction evidence="1">
        <text>an L-aminoacyl-L-amino acid + H2O = 2 an L-alpha-amino acid</text>
        <dbReference type="Rhea" id="RHEA:48940"/>
        <dbReference type="ChEBI" id="CHEBI:15377"/>
        <dbReference type="ChEBI" id="CHEBI:59869"/>
        <dbReference type="ChEBI" id="CHEBI:77460"/>
    </reaction>
</comment>
<dbReference type="Proteomes" id="UP000216024">
    <property type="component" value="Unassembled WGS sequence"/>
</dbReference>
<dbReference type="AlphaFoldDB" id="A0A267MJ93"/>
<dbReference type="GO" id="GO:0016805">
    <property type="term" value="F:dipeptidase activity"/>
    <property type="evidence" value="ECO:0007669"/>
    <property type="project" value="UniProtKB-KW"/>
</dbReference>
<keyword evidence="1" id="KW-0645">Protease</keyword>
<evidence type="ECO:0000256" key="1">
    <source>
        <dbReference type="RuleBase" id="RU364089"/>
    </source>
</evidence>
<keyword evidence="1" id="KW-0378">Hydrolase</keyword>
<reference evidence="3 4" key="1">
    <citation type="submission" date="2017-06" db="EMBL/GenBank/DDBJ databases">
        <title>Draft genome sequence of anaerobic fermentative bacterium Anaeromicrobium sediminis DY2726D isolated from West Pacific Ocean sediments.</title>
        <authorList>
            <person name="Zeng X."/>
        </authorList>
    </citation>
    <scope>NUCLEOTIDE SEQUENCE [LARGE SCALE GENOMIC DNA]</scope>
    <source>
        <strain evidence="3 4">DY2726D</strain>
    </source>
</reference>
<proteinExistence type="inferred from homology"/>
<dbReference type="InterPro" id="IPR005322">
    <property type="entry name" value="Peptidase_C69"/>
</dbReference>
<evidence type="ECO:0000313" key="3">
    <source>
        <dbReference type="EMBL" id="PAB59596.1"/>
    </source>
</evidence>
<dbReference type="GO" id="GO:0070004">
    <property type="term" value="F:cysteine-type exopeptidase activity"/>
    <property type="evidence" value="ECO:0007669"/>
    <property type="project" value="InterPro"/>
</dbReference>
<protein>
    <recommendedName>
        <fullName evidence="1">Dipeptidase</fullName>
        <ecNumber evidence="1">3.4.-.-</ecNumber>
    </recommendedName>
</protein>
<keyword evidence="1" id="KW-0224">Dipeptidase</keyword>
<dbReference type="Pfam" id="PF03577">
    <property type="entry name" value="Peptidase_C69"/>
    <property type="match status" value="1"/>
</dbReference>
<feature type="signal peptide" evidence="2">
    <location>
        <begin position="1"/>
        <end position="28"/>
    </location>
</feature>
<dbReference type="OrthoDB" id="9764088at2"/>
<dbReference type="PANTHER" id="PTHR12994">
    <property type="entry name" value="SECERNIN"/>
    <property type="match status" value="1"/>
</dbReference>
<dbReference type="RefSeq" id="WP_095132944.1">
    <property type="nucleotide sequence ID" value="NZ_NIBG01000006.1"/>
</dbReference>
<dbReference type="Gene3D" id="1.10.10.2120">
    <property type="match status" value="1"/>
</dbReference>
<gene>
    <name evidence="3" type="ORF">CCE28_08465</name>
</gene>
<dbReference type="EMBL" id="NIBG01000006">
    <property type="protein sequence ID" value="PAB59596.1"/>
    <property type="molecule type" value="Genomic_DNA"/>
</dbReference>
<accession>A0A267MJ93</accession>